<sequence length="144" mass="16544">MKPQATKLGINRAKRKSVGDESENSGAVCYLRAIESAPPLPESQQRQTSLQKVNSLVFWFVYFLLIWQATCHLSDNGLAWLLRFLVSWLKVFGVEISNEFFEKLLLSFPGLLCLVRQFLNLGRDNFNKFVVCPKCTKLYKYDSS</sequence>
<keyword evidence="2" id="KW-1185">Reference proteome</keyword>
<gene>
    <name evidence="1" type="ORF">P5673_018936</name>
</gene>
<name>A0AAD9QCM2_ACRCE</name>
<reference evidence="1" key="2">
    <citation type="journal article" date="2023" name="Science">
        <title>Genomic signatures of disease resistance in endangered staghorn corals.</title>
        <authorList>
            <person name="Vollmer S.V."/>
            <person name="Selwyn J.D."/>
            <person name="Despard B.A."/>
            <person name="Roesel C.L."/>
        </authorList>
    </citation>
    <scope>NUCLEOTIDE SEQUENCE</scope>
    <source>
        <strain evidence="1">K2</strain>
    </source>
</reference>
<dbReference type="AlphaFoldDB" id="A0AAD9QCM2"/>
<evidence type="ECO:0000313" key="1">
    <source>
        <dbReference type="EMBL" id="KAK2558729.1"/>
    </source>
</evidence>
<dbReference type="EMBL" id="JARQWQ010000043">
    <property type="protein sequence ID" value="KAK2558729.1"/>
    <property type="molecule type" value="Genomic_DNA"/>
</dbReference>
<organism evidence="1 2">
    <name type="scientific">Acropora cervicornis</name>
    <name type="common">Staghorn coral</name>
    <dbReference type="NCBI Taxonomy" id="6130"/>
    <lineage>
        <taxon>Eukaryota</taxon>
        <taxon>Metazoa</taxon>
        <taxon>Cnidaria</taxon>
        <taxon>Anthozoa</taxon>
        <taxon>Hexacorallia</taxon>
        <taxon>Scleractinia</taxon>
        <taxon>Astrocoeniina</taxon>
        <taxon>Acroporidae</taxon>
        <taxon>Acropora</taxon>
    </lineage>
</organism>
<protein>
    <submittedName>
        <fullName evidence="1">Uncharacterized protein</fullName>
    </submittedName>
</protein>
<reference evidence="1" key="1">
    <citation type="journal article" date="2023" name="G3 (Bethesda)">
        <title>Whole genome assembly and annotation of the endangered Caribbean coral Acropora cervicornis.</title>
        <authorList>
            <person name="Selwyn J.D."/>
            <person name="Vollmer S.V."/>
        </authorList>
    </citation>
    <scope>NUCLEOTIDE SEQUENCE</scope>
    <source>
        <strain evidence="1">K2</strain>
    </source>
</reference>
<proteinExistence type="predicted"/>
<comment type="caution">
    <text evidence="1">The sequence shown here is derived from an EMBL/GenBank/DDBJ whole genome shotgun (WGS) entry which is preliminary data.</text>
</comment>
<dbReference type="Proteomes" id="UP001249851">
    <property type="component" value="Unassembled WGS sequence"/>
</dbReference>
<evidence type="ECO:0000313" key="2">
    <source>
        <dbReference type="Proteomes" id="UP001249851"/>
    </source>
</evidence>
<accession>A0AAD9QCM2</accession>